<dbReference type="Pfam" id="PF13871">
    <property type="entry name" value="Helicase_C_4"/>
    <property type="match status" value="1"/>
</dbReference>
<feature type="domain" description="Strawberry notch helicase C" evidence="2">
    <location>
        <begin position="876"/>
        <end position="1130"/>
    </location>
</feature>
<dbReference type="PANTHER" id="PTHR12706:SF30">
    <property type="entry name" value="PROTEIN STRAWBERRY NOTCH-RELATED"/>
    <property type="match status" value="1"/>
</dbReference>
<dbReference type="PANTHER" id="PTHR12706">
    <property type="entry name" value="STRAWBERRY NOTCH-RELATED"/>
    <property type="match status" value="1"/>
</dbReference>
<organism evidence="4 5">
    <name type="scientific">Sphingorhabdus buctiana</name>
    <dbReference type="NCBI Taxonomy" id="1508805"/>
    <lineage>
        <taxon>Bacteria</taxon>
        <taxon>Pseudomonadati</taxon>
        <taxon>Pseudomonadota</taxon>
        <taxon>Alphaproteobacteria</taxon>
        <taxon>Sphingomonadales</taxon>
        <taxon>Sphingomonadaceae</taxon>
        <taxon>Sphingorhabdus</taxon>
    </lineage>
</organism>
<comment type="caution">
    <text evidence="4">The sequence shown here is derived from an EMBL/GenBank/DDBJ whole genome shotgun (WGS) entry which is preliminary data.</text>
</comment>
<comment type="similarity">
    <text evidence="1">Belongs to the SBNO family.</text>
</comment>
<dbReference type="InterPro" id="IPR029063">
    <property type="entry name" value="SAM-dependent_MTases_sf"/>
</dbReference>
<dbReference type="InterPro" id="IPR039187">
    <property type="entry name" value="SNO_AAA"/>
</dbReference>
<keyword evidence="5" id="KW-1185">Reference proteome</keyword>
<dbReference type="InterPro" id="IPR026937">
    <property type="entry name" value="SBNO_Helicase_C_dom"/>
</dbReference>
<evidence type="ECO:0000259" key="2">
    <source>
        <dbReference type="Pfam" id="PF13871"/>
    </source>
</evidence>
<evidence type="ECO:0000259" key="3">
    <source>
        <dbReference type="Pfam" id="PF13872"/>
    </source>
</evidence>
<dbReference type="SUPFAM" id="SSF52540">
    <property type="entry name" value="P-loop containing nucleoside triphosphate hydrolases"/>
    <property type="match status" value="1"/>
</dbReference>
<gene>
    <name evidence="4" type="ORF">ACFSAG_00285</name>
</gene>
<reference evidence="5" key="1">
    <citation type="journal article" date="2019" name="Int. J. Syst. Evol. Microbiol.">
        <title>The Global Catalogue of Microorganisms (GCM) 10K type strain sequencing project: providing services to taxonomists for standard genome sequencing and annotation.</title>
        <authorList>
            <consortium name="The Broad Institute Genomics Platform"/>
            <consortium name="The Broad Institute Genome Sequencing Center for Infectious Disease"/>
            <person name="Wu L."/>
            <person name="Ma J."/>
        </authorList>
    </citation>
    <scope>NUCLEOTIDE SEQUENCE [LARGE SCALE GENOMIC DNA]</scope>
    <source>
        <strain evidence="5">CGMCC 1.12449</strain>
    </source>
</reference>
<name>A0ABW4MAK9_9SPHN</name>
<dbReference type="SUPFAM" id="SSF53335">
    <property type="entry name" value="S-adenosyl-L-methionine-dependent methyltransferases"/>
    <property type="match status" value="1"/>
</dbReference>
<feature type="domain" description="Strawberry notch AAA" evidence="3">
    <location>
        <begin position="384"/>
        <end position="702"/>
    </location>
</feature>
<accession>A0ABW4MAK9</accession>
<evidence type="ECO:0000313" key="5">
    <source>
        <dbReference type="Proteomes" id="UP001597215"/>
    </source>
</evidence>
<dbReference type="Gene3D" id="3.40.50.150">
    <property type="entry name" value="Vaccinia Virus protein VP39"/>
    <property type="match status" value="1"/>
</dbReference>
<protein>
    <submittedName>
        <fullName evidence="4">Strawberry notch-like NTP hydrolase domain-containing protein</fullName>
    </submittedName>
</protein>
<dbReference type="RefSeq" id="WP_381510498.1">
    <property type="nucleotide sequence ID" value="NZ_JBHUEL010000001.1"/>
</dbReference>
<dbReference type="Gene3D" id="3.40.50.300">
    <property type="entry name" value="P-loop containing nucleotide triphosphate hydrolases"/>
    <property type="match status" value="1"/>
</dbReference>
<evidence type="ECO:0000256" key="1">
    <source>
        <dbReference type="ARBA" id="ARBA00006992"/>
    </source>
</evidence>
<proteinExistence type="inferred from homology"/>
<evidence type="ECO:0000313" key="4">
    <source>
        <dbReference type="EMBL" id="MFD1765279.1"/>
    </source>
</evidence>
<dbReference type="InterPro" id="IPR027417">
    <property type="entry name" value="P-loop_NTPase"/>
</dbReference>
<sequence>MTDLGEGLDLAARDIHSLIYTDQLITRAALNAAMERAFGATDATGAWTQRQSFEALEAAVCLWVMQRARASDPRAELADITAMLARLPTQTVRSEAQYELQQFSTPADIGWLATHLAAITPSDIVLEPSAGTGLLAAFAKRAGASLQLNEYDPVRAHLLRQIFPDCDVSEHDGARIATLRAVDRRPSVLLINPPFSISLGRGSDRNAAARHLASALNRLERGGRAVAIMPDWFASGPRMEQVFRTTLDGMRVVQSLRLDRGAYAKHGTSVAVRLYVIDKVPGSLSSVTINRATPANLLDAISTVPPRALLAPSERPALPRSGKLSLFRSVKSAAPRPVIVRAPQRNEVADVGYTVLDEPAPAGEQQGVYSCFRPSRLVLTDAGEHPTMLVESAAMASINAPKPVYVPRLPEQIVTKRLLSAAQLETVVYAGDAWSRELPGRFVVDPKSVQISETADGDAYRYGFFLGDGTGAGKGRQAAACIMDQWLRGKRRHIWISKNAPLLEDARRDWTALGGLSADLIELAAWRINQSISAPEGILFVPYGTLRSARVDETRLDQIIAWAGADFEGVIVLDEAHELGGVAGGEGTIGKKDGSLQGIAGVMLQNRLPRARVLYASATGASDINNLAYAVRLGLWGPGTAFASREKFITEIREGGIAAMELVARDLKASGLYLSRALSFAGVEYDILQHDLTLDQIDIYDQYAEGWSIIHRNMEEALEITGIVDALENATLNSQAKAAARSRFESAKQRFFGQILLSMKLPSLFPAIDKHLNEGDSVVIQLVSTAEAILDRRLADIDPQAREELDLDLSPRELVIDYLVRAFPTRQMVEYQDQTGETRSRPMFDAGGNAVYNAQAEAARDALIEQLCALPPIHSALDAILLRFGPDMVAEVTGRSKRLMRSADGGQRLESRSARSNLVETQAFMNGTKRVLIFSDAGGTGRSYHASLDAKNQARRVHFLLEPGWRADRAIQGLGRTHRTHQAQPPLFRPVTTTCRGELRFTSTIARRLDALGALTRGQRQTGGQNLFDPSDNLESDYAKAALIDWYHLLVRGKLQSCTLASFERDTGLKLTDQDGVICEDLPPIQRWLNRLLALRIATQNAIFDEFIALVETRVSAAKDAGTFDVGVETLLVERCELLGDTIIRTDPQTGATSHLLEILTQRRRQPLALDRLKAMTEMKRTACLRNGRSGKVALRIPAHPHMDDQGNTLIRFELVRPLRSEFILERNLAESAWEIITQSEFEAAWQVEFEEDANDLVSDTLYLATGLLLPIWGALPKEDLSVMRILDETGNGWLGRRIPDIYVEGVLDRLGVSDRVVLAPDKLAQAILAGRSYALKHPLNATIKTARVNGQKRLEIAGLEAAQLPHLKAMGCFTEIIAYKTRVFIPLDAAPEILAQLLA</sequence>
<dbReference type="EMBL" id="JBHUEL010000001">
    <property type="protein sequence ID" value="MFD1765279.1"/>
    <property type="molecule type" value="Genomic_DNA"/>
</dbReference>
<dbReference type="Proteomes" id="UP001597215">
    <property type="component" value="Unassembled WGS sequence"/>
</dbReference>
<dbReference type="InterPro" id="IPR026741">
    <property type="entry name" value="SNO"/>
</dbReference>
<dbReference type="Pfam" id="PF13872">
    <property type="entry name" value="AAA_34"/>
    <property type="match status" value="1"/>
</dbReference>